<dbReference type="InterPro" id="IPR039426">
    <property type="entry name" value="TonB-dep_rcpt-like"/>
</dbReference>
<proteinExistence type="inferred from homology"/>
<evidence type="ECO:0000256" key="1">
    <source>
        <dbReference type="ARBA" id="ARBA00004571"/>
    </source>
</evidence>
<keyword evidence="7 8" id="KW-0998">Cell outer membrane</keyword>
<evidence type="ECO:0000313" key="12">
    <source>
        <dbReference type="EMBL" id="KEO74083.1"/>
    </source>
</evidence>
<evidence type="ECO:0000259" key="11">
    <source>
        <dbReference type="Pfam" id="PF07715"/>
    </source>
</evidence>
<dbReference type="SUPFAM" id="SSF49464">
    <property type="entry name" value="Carboxypeptidase regulatory domain-like"/>
    <property type="match status" value="1"/>
</dbReference>
<dbReference type="InterPro" id="IPR008969">
    <property type="entry name" value="CarboxyPept-like_regulatory"/>
</dbReference>
<dbReference type="NCBIfam" id="TIGR04057">
    <property type="entry name" value="SusC_RagA_signa"/>
    <property type="match status" value="1"/>
</dbReference>
<dbReference type="InterPro" id="IPR023997">
    <property type="entry name" value="TonB-dep_OMP_SusC/RagA_CS"/>
</dbReference>
<dbReference type="eggNOG" id="COG4771">
    <property type="taxonomic scope" value="Bacteria"/>
</dbReference>
<accession>A0A074L2J2</accession>
<evidence type="ECO:0000256" key="9">
    <source>
        <dbReference type="RuleBase" id="RU003357"/>
    </source>
</evidence>
<dbReference type="Pfam" id="PF07715">
    <property type="entry name" value="Plug"/>
    <property type="match status" value="1"/>
</dbReference>
<dbReference type="InterPro" id="IPR023996">
    <property type="entry name" value="TonB-dep_OMP_SusC/RagA"/>
</dbReference>
<evidence type="ECO:0000256" key="6">
    <source>
        <dbReference type="ARBA" id="ARBA00023136"/>
    </source>
</evidence>
<evidence type="ECO:0000256" key="3">
    <source>
        <dbReference type="ARBA" id="ARBA00022452"/>
    </source>
</evidence>
<evidence type="ECO:0000256" key="4">
    <source>
        <dbReference type="ARBA" id="ARBA00022692"/>
    </source>
</evidence>
<sequence>MKKFYQKPYPKISNGSRCKMFLTMKLTVLILYLGILGVSAKSYSQDNKISLKIVEGTLFDLFAEIENKTNFLVFYQDEILRSHQGKKINLEVNDVAISSVLENILGERLLSYRMIGRQIAISKQASQIGNGANQINPEDKRQRIITGTVIDETGEPLPGVTVMVRRSTIGTVTDIDGRYAIDAPDNATLVFTFMGYRKEEVTLANQAVINVTLTPLVSDLNEFVITGYGVQEKRAITGAIAQVSGNEIENLPVQSFDKALQGRAAGVLVQSGSGVPGGQVNINIRGQGSITAGNQPLYIVDGVQINAESVGTNRTENNPLAFLNPNDIESMEVLKDAAAASIYGAQAANGVVLITTKKGTAGKTKFSLNYYKGITEPMPKVQMMNSQQFINARIEAMTNRYPTRTAENIRSGVLDQLRLPTDLSDEQIANLPTYDWQDIGFKTGVVDNIELSASGGNDRTSFIMSGSYNFHEGNVVAIDFQRATARMGITHRANERLTLEMSANLSSIVQNGNDGVGTTGLFAAPQFASPMIVPTEPFYLEDGSYNAPLGGLPGTLRYNPVHTAELNTAQSRSKSAIGSFTANYRILDNLVFKSFYGIDFRLITSEFYIDPRTEGGFGRQGFLQADNIQNTNFITNQTLNYNTSFDGGHSFSALGGVEYRSDTRERQGGTAEGFPTHQFRNMSSASTPLTVFGTWTGFRRFGIFGQANYDFQKKYFISATARYDGSSRFGADNKFGFFPAISAGWDISQESFLIDNSSIDQLKIRYGYGETGNDQVGNFASRGLYGGTGNYGGNPGIQPSGVANVNLGWERNVSSNLGVDYSFFERRIFGSVDVFHRTSSNLLLNQPLPWISGYGNITNNIGEVVNKGIEFQISSDIIRSQDFLWNTSFNITFLDNEVTQLFDGLQVLPGNQSVRVGYPLNTNFEAQYAGVNSATGRPMWFDANQNITYNPLNPSDYIAFGSELSDYFGGWSNNFTYKSLTLDIFFTYDMGREYYNQANFGWYQNGNNVRNSLERVYLERWTTPGQITPHPRPIQGLAETNGDSYLRSSSRFLEDASFIRLKQITLGYNVNPRLLGRIGLTNARIYAQAMNLLTWTEWTGYDPEFYSDGSTFTNNQGVVPQTRSYTFGVQLGF</sequence>
<dbReference type="eggNOG" id="COG1629">
    <property type="taxonomic scope" value="Bacteria"/>
</dbReference>
<dbReference type="Pfam" id="PF00593">
    <property type="entry name" value="TonB_dep_Rec_b-barrel"/>
    <property type="match status" value="1"/>
</dbReference>
<dbReference type="NCBIfam" id="TIGR04056">
    <property type="entry name" value="OMP_RagA_SusC"/>
    <property type="match status" value="1"/>
</dbReference>
<evidence type="ECO:0000256" key="8">
    <source>
        <dbReference type="PROSITE-ProRule" id="PRU01360"/>
    </source>
</evidence>
<gene>
    <name evidence="12" type="ORF">EL17_08030</name>
</gene>
<dbReference type="PROSITE" id="PS52016">
    <property type="entry name" value="TONB_DEPENDENT_REC_3"/>
    <property type="match status" value="1"/>
</dbReference>
<keyword evidence="5 9" id="KW-0798">TonB box</keyword>
<organism evidence="12 13">
    <name type="scientific">Anditalea andensis</name>
    <dbReference type="NCBI Taxonomy" id="1048983"/>
    <lineage>
        <taxon>Bacteria</taxon>
        <taxon>Pseudomonadati</taxon>
        <taxon>Bacteroidota</taxon>
        <taxon>Cytophagia</taxon>
        <taxon>Cytophagales</taxon>
        <taxon>Cytophagaceae</taxon>
        <taxon>Anditalea</taxon>
    </lineage>
</organism>
<dbReference type="SUPFAM" id="SSF56935">
    <property type="entry name" value="Porins"/>
    <property type="match status" value="1"/>
</dbReference>
<dbReference type="InterPro" id="IPR037066">
    <property type="entry name" value="Plug_dom_sf"/>
</dbReference>
<dbReference type="FunFam" id="2.60.40.1120:FF:000003">
    <property type="entry name" value="Outer membrane protein Omp121"/>
    <property type="match status" value="1"/>
</dbReference>
<comment type="similarity">
    <text evidence="8 9">Belongs to the TonB-dependent receptor family.</text>
</comment>
<dbReference type="Gene3D" id="2.170.130.10">
    <property type="entry name" value="TonB-dependent receptor, plug domain"/>
    <property type="match status" value="1"/>
</dbReference>
<protein>
    <submittedName>
        <fullName evidence="12">Membrane protein</fullName>
    </submittedName>
</protein>
<dbReference type="InterPro" id="IPR012910">
    <property type="entry name" value="Plug_dom"/>
</dbReference>
<dbReference type="Gene3D" id="2.60.40.1120">
    <property type="entry name" value="Carboxypeptidase-like, regulatory domain"/>
    <property type="match status" value="1"/>
</dbReference>
<dbReference type="InterPro" id="IPR036942">
    <property type="entry name" value="Beta-barrel_TonB_sf"/>
</dbReference>
<comment type="caution">
    <text evidence="12">The sequence shown here is derived from an EMBL/GenBank/DDBJ whole genome shotgun (WGS) entry which is preliminary data.</text>
</comment>
<keyword evidence="2 8" id="KW-0813">Transport</keyword>
<name>A0A074L2J2_9BACT</name>
<feature type="domain" description="TonB-dependent receptor plug" evidence="11">
    <location>
        <begin position="233"/>
        <end position="351"/>
    </location>
</feature>
<dbReference type="InterPro" id="IPR000531">
    <property type="entry name" value="Beta-barrel_TonB"/>
</dbReference>
<keyword evidence="4 8" id="KW-0812">Transmembrane</keyword>
<dbReference type="OrthoDB" id="9768177at2"/>
<keyword evidence="6 8" id="KW-0472">Membrane</keyword>
<dbReference type="GO" id="GO:0009279">
    <property type="term" value="C:cell outer membrane"/>
    <property type="evidence" value="ECO:0007669"/>
    <property type="project" value="UniProtKB-SubCell"/>
</dbReference>
<evidence type="ECO:0000256" key="2">
    <source>
        <dbReference type="ARBA" id="ARBA00022448"/>
    </source>
</evidence>
<evidence type="ECO:0000313" key="13">
    <source>
        <dbReference type="Proteomes" id="UP000027821"/>
    </source>
</evidence>
<evidence type="ECO:0000256" key="7">
    <source>
        <dbReference type="ARBA" id="ARBA00023237"/>
    </source>
</evidence>
<dbReference type="Proteomes" id="UP000027821">
    <property type="component" value="Unassembled WGS sequence"/>
</dbReference>
<dbReference type="AlphaFoldDB" id="A0A074L2J2"/>
<dbReference type="EMBL" id="JMIH01000016">
    <property type="protein sequence ID" value="KEO74083.1"/>
    <property type="molecule type" value="Genomic_DNA"/>
</dbReference>
<keyword evidence="3 8" id="KW-1134">Transmembrane beta strand</keyword>
<reference evidence="12 13" key="1">
    <citation type="submission" date="2014-04" db="EMBL/GenBank/DDBJ databases">
        <title>Characterization and application of a salt tolerant electro-active bacterium.</title>
        <authorList>
            <person name="Yang L."/>
            <person name="Wei S."/>
            <person name="Tay Q.X.M."/>
        </authorList>
    </citation>
    <scope>NUCLEOTIDE SEQUENCE [LARGE SCALE GENOMIC DNA]</scope>
    <source>
        <strain evidence="12 13">LY1</strain>
    </source>
</reference>
<evidence type="ECO:0000259" key="10">
    <source>
        <dbReference type="Pfam" id="PF00593"/>
    </source>
</evidence>
<dbReference type="STRING" id="1048983.EL17_08030"/>
<dbReference type="Pfam" id="PF13715">
    <property type="entry name" value="CarbopepD_reg_2"/>
    <property type="match status" value="1"/>
</dbReference>
<dbReference type="Gene3D" id="2.40.170.20">
    <property type="entry name" value="TonB-dependent receptor, beta-barrel domain"/>
    <property type="match status" value="1"/>
</dbReference>
<keyword evidence="13" id="KW-1185">Reference proteome</keyword>
<evidence type="ECO:0000256" key="5">
    <source>
        <dbReference type="ARBA" id="ARBA00023077"/>
    </source>
</evidence>
<comment type="subcellular location">
    <subcellularLocation>
        <location evidence="1 8">Cell outer membrane</location>
        <topology evidence="1 8">Multi-pass membrane protein</topology>
    </subcellularLocation>
</comment>
<feature type="domain" description="TonB-dependent receptor-like beta-barrel" evidence="10">
    <location>
        <begin position="554"/>
        <end position="944"/>
    </location>
</feature>